<feature type="transmembrane region" description="Helical" evidence="6">
    <location>
        <begin position="297"/>
        <end position="320"/>
    </location>
</feature>
<dbReference type="STRING" id="663278.Ethha_0265"/>
<feature type="transmembrane region" description="Helical" evidence="6">
    <location>
        <begin position="695"/>
        <end position="715"/>
    </location>
</feature>
<evidence type="ECO:0000256" key="5">
    <source>
        <dbReference type="ARBA" id="ARBA00023136"/>
    </source>
</evidence>
<gene>
    <name evidence="8" type="ordered locus">Ethha_0265</name>
</gene>
<evidence type="ECO:0000256" key="4">
    <source>
        <dbReference type="ARBA" id="ARBA00022989"/>
    </source>
</evidence>
<dbReference type="Proteomes" id="UP000001551">
    <property type="component" value="Chromosome"/>
</dbReference>
<evidence type="ECO:0000256" key="6">
    <source>
        <dbReference type="SAM" id="Phobius"/>
    </source>
</evidence>
<dbReference type="HOGENOM" id="CLU_361594_0_0_9"/>
<proteinExistence type="predicted"/>
<feature type="transmembrane region" description="Helical" evidence="6">
    <location>
        <begin position="340"/>
        <end position="363"/>
    </location>
</feature>
<dbReference type="GO" id="GO:0005886">
    <property type="term" value="C:plasma membrane"/>
    <property type="evidence" value="ECO:0007669"/>
    <property type="project" value="UniProtKB-SubCell"/>
</dbReference>
<dbReference type="Pfam" id="PF02687">
    <property type="entry name" value="FtsX"/>
    <property type="match status" value="1"/>
</dbReference>
<evidence type="ECO:0000313" key="9">
    <source>
        <dbReference type="Proteomes" id="UP000001551"/>
    </source>
</evidence>
<feature type="transmembrane region" description="Helical" evidence="6">
    <location>
        <begin position="735"/>
        <end position="761"/>
    </location>
</feature>
<dbReference type="eggNOG" id="COG0577">
    <property type="taxonomic scope" value="Bacteria"/>
</dbReference>
<dbReference type="PANTHER" id="PTHR30287">
    <property type="entry name" value="MEMBRANE COMPONENT OF PREDICTED ABC SUPERFAMILY METABOLITE UPTAKE TRANSPORTER"/>
    <property type="match status" value="1"/>
</dbReference>
<keyword evidence="5 6" id="KW-0472">Membrane</keyword>
<evidence type="ECO:0000259" key="7">
    <source>
        <dbReference type="Pfam" id="PF02687"/>
    </source>
</evidence>
<comment type="subcellular location">
    <subcellularLocation>
        <location evidence="1">Cell membrane</location>
        <topology evidence="1">Multi-pass membrane protein</topology>
    </subcellularLocation>
</comment>
<feature type="transmembrane region" description="Helical" evidence="6">
    <location>
        <begin position="411"/>
        <end position="430"/>
    </location>
</feature>
<evidence type="ECO:0000313" key="8">
    <source>
        <dbReference type="EMBL" id="ADU25851.1"/>
    </source>
</evidence>
<dbReference type="EMBL" id="CP002400">
    <property type="protein sequence ID" value="ADU25851.1"/>
    <property type="molecule type" value="Genomic_DNA"/>
</dbReference>
<dbReference type="InterPro" id="IPR038766">
    <property type="entry name" value="Membrane_comp_ABC_pdt"/>
</dbReference>
<keyword evidence="4 6" id="KW-1133">Transmembrane helix</keyword>
<evidence type="ECO:0000256" key="1">
    <source>
        <dbReference type="ARBA" id="ARBA00004651"/>
    </source>
</evidence>
<dbReference type="AlphaFoldDB" id="E6U7B6"/>
<accession>E6U7B6</accession>
<dbReference type="KEGG" id="eha:Ethha_0265"/>
<feature type="transmembrane region" description="Helical" evidence="6">
    <location>
        <begin position="246"/>
        <end position="270"/>
    </location>
</feature>
<dbReference type="PANTHER" id="PTHR30287:SF2">
    <property type="entry name" value="BLL1001 PROTEIN"/>
    <property type="match status" value="1"/>
</dbReference>
<evidence type="ECO:0000256" key="3">
    <source>
        <dbReference type="ARBA" id="ARBA00022692"/>
    </source>
</evidence>
<feature type="transmembrane region" description="Helical" evidence="6">
    <location>
        <begin position="12"/>
        <end position="34"/>
    </location>
</feature>
<reference evidence="8 9" key="1">
    <citation type="submission" date="2010-12" db="EMBL/GenBank/DDBJ databases">
        <title>Complete sequence of Ethanoligenens harbinense YUAN-3.</title>
        <authorList>
            <person name="Lucas S."/>
            <person name="Copeland A."/>
            <person name="Lapidus A."/>
            <person name="Cheng J.-F."/>
            <person name="Bruce D."/>
            <person name="Goodwin L."/>
            <person name="Pitluck S."/>
            <person name="Chertkov O."/>
            <person name="Misra M."/>
            <person name="Detter J.C."/>
            <person name="Han C."/>
            <person name="Tapia R."/>
            <person name="Land M."/>
            <person name="Hauser L."/>
            <person name="Jeffries C."/>
            <person name="Kyrpides N."/>
            <person name="Ivanova N."/>
            <person name="Mikhailova N."/>
            <person name="Wang A."/>
            <person name="Mouttaki H."/>
            <person name="He Z."/>
            <person name="Zhou J."/>
            <person name="Hemme C.L."/>
            <person name="Woyke T."/>
        </authorList>
    </citation>
    <scope>NUCLEOTIDE SEQUENCE [LARGE SCALE GENOMIC DNA]</scope>
    <source>
        <strain evidence="9">DSM 18485 / JCM 12961 / CGMCC 1.5033 / YUAN-3</strain>
    </source>
</reference>
<organism evidence="8 9">
    <name type="scientific">Ethanoligenens harbinense (strain DSM 18485 / JCM 12961 / CGMCC 1.5033 / YUAN-3)</name>
    <dbReference type="NCBI Taxonomy" id="663278"/>
    <lineage>
        <taxon>Bacteria</taxon>
        <taxon>Bacillati</taxon>
        <taxon>Bacillota</taxon>
        <taxon>Clostridia</taxon>
        <taxon>Eubacteriales</taxon>
        <taxon>Oscillospiraceae</taxon>
        <taxon>Ethanoligenens</taxon>
    </lineage>
</organism>
<feature type="transmembrane region" description="Helical" evidence="6">
    <location>
        <begin position="642"/>
        <end position="668"/>
    </location>
</feature>
<keyword evidence="3 6" id="KW-0812">Transmembrane</keyword>
<name>E6U7B6_ETHHY</name>
<evidence type="ECO:0000256" key="2">
    <source>
        <dbReference type="ARBA" id="ARBA00022475"/>
    </source>
</evidence>
<protein>
    <recommendedName>
        <fullName evidence="7">ABC3 transporter permease C-terminal domain-containing protein</fullName>
    </recommendedName>
</protein>
<sequence length="771" mass="84169">MYLMKARSLKVKLVMIGAIVFVASTIFTTCLTFISGVNGYVSQYYSGHQTADLFFNTADPQKAKTILDSCTDTDYVSAYKQYQGYRVSNAVTVNGNSIDPGYLYAFSFQDTKDLPWQMEVLQANGSTTAPPKGDIWISQLFADQYHVKLNDTIQLYPGHSVQLKVAAIVNNALTPSALLGIDYFYLNRDDMTQLGSFRAVNLIAVQAKASVSKTKKHLLSTVDNQVGGILLDKGTLIQSATMLSSIVGGVGLLASVLILISVLFSIAFILKSILKKEYKQLGVLKSLGRTNREVRRIYYLPFLLVNTAAVLVGCGVSVIISNTLIHIILRYIGDYTFSAIAVFVTALCFLALAAIIAVFTILVTRPVNKIIPAEAFRNTNTAAVDSKLTVVKSSSSAFAMAINDMFKYSHVSLLLVIVFCISFYLTFLFFNINYSVSRINENASKWFSTPQSDLVITGNLFSSDGKDEVLQTIQNSSDVKSYIYGDIITGANVGLNKQKYDLKSSNMSITVMNDFNSQFQFSILAGHNPEHVDEVAVGNNILRDTGLHVGDRISLLFNNQEHDMKIVGSYITLLNNGYNIKILHDTLSKYDVPANETAICVRLKNTADFDRVKQSILQTYPGVSVNAALPDISNTVSTVSDIVTPVTLILIVAILFFSLLNVVMITIITNTDQRKNFGIMKALGFSSGYIMARNLARIAVLSAAGLVFAFLFNAFFSAKLFAFALGGVDGFLNSIAGTLILSGAIIASILAAGFFSGLSVFSVSPRELFDE</sequence>
<dbReference type="InterPro" id="IPR003838">
    <property type="entry name" value="ABC3_permease_C"/>
</dbReference>
<feature type="domain" description="ABC3 transporter permease C-terminal" evidence="7">
    <location>
        <begin position="253"/>
        <end position="362"/>
    </location>
</feature>
<keyword evidence="9" id="KW-1185">Reference proteome</keyword>
<keyword evidence="2" id="KW-1003">Cell membrane</keyword>